<accession>A0A4Y9XRE3</accession>
<gene>
    <name evidence="1" type="ORF">EVJ58_g9757</name>
</gene>
<dbReference type="AlphaFoldDB" id="A0A4Y9XRE3"/>
<comment type="caution">
    <text evidence="1">The sequence shown here is derived from an EMBL/GenBank/DDBJ whole genome shotgun (WGS) entry which is preliminary data.</text>
</comment>
<dbReference type="STRING" id="34475.A0A4Y9XRE3"/>
<protein>
    <submittedName>
        <fullName evidence="1">Uncharacterized protein</fullName>
    </submittedName>
</protein>
<evidence type="ECO:0000313" key="1">
    <source>
        <dbReference type="EMBL" id="TFY52894.1"/>
    </source>
</evidence>
<organism evidence="1 2">
    <name type="scientific">Rhodofomes roseus</name>
    <dbReference type="NCBI Taxonomy" id="34475"/>
    <lineage>
        <taxon>Eukaryota</taxon>
        <taxon>Fungi</taxon>
        <taxon>Dikarya</taxon>
        <taxon>Basidiomycota</taxon>
        <taxon>Agaricomycotina</taxon>
        <taxon>Agaricomycetes</taxon>
        <taxon>Polyporales</taxon>
        <taxon>Rhodofomes</taxon>
    </lineage>
</organism>
<sequence>MQDQTQVRSEYNGLATGRQANLCNTSHAYICPQMMRSTWRDLPSGYVQRMKVYKTLWARCLSRMQTLVHAIHAPVACEVALEIKSAYEDQLPGLPYHEIPVITLAAEPGSPIYADVVSQLESPSTVQGQERRDLLIHLHPSECPNLLSMMRAVVTGFTAQSGTESRENAVRCLSCEL</sequence>
<name>A0A4Y9XRE3_9APHY</name>
<dbReference type="EMBL" id="SEKV01000904">
    <property type="protein sequence ID" value="TFY52894.1"/>
    <property type="molecule type" value="Genomic_DNA"/>
</dbReference>
<proteinExistence type="predicted"/>
<reference evidence="1 2" key="1">
    <citation type="submission" date="2019-01" db="EMBL/GenBank/DDBJ databases">
        <title>Genome sequencing of the rare red list fungi Fomitopsis rosea.</title>
        <authorList>
            <person name="Buettner E."/>
            <person name="Kellner H."/>
        </authorList>
    </citation>
    <scope>NUCLEOTIDE SEQUENCE [LARGE SCALE GENOMIC DNA]</scope>
    <source>
        <strain evidence="1 2">DSM 105464</strain>
    </source>
</reference>
<dbReference type="Proteomes" id="UP000298390">
    <property type="component" value="Unassembled WGS sequence"/>
</dbReference>
<evidence type="ECO:0000313" key="2">
    <source>
        <dbReference type="Proteomes" id="UP000298390"/>
    </source>
</evidence>